<protein>
    <submittedName>
        <fullName evidence="1">Uncharacterized protein</fullName>
    </submittedName>
</protein>
<keyword evidence="2" id="KW-1185">Reference proteome</keyword>
<evidence type="ECO:0000313" key="1">
    <source>
        <dbReference type="EMBL" id="GAA5798093.1"/>
    </source>
</evidence>
<accession>A0ABP9XUN8</accession>
<sequence length="182" mass="21020">VTEEDKVMAYIPKTMKIYSKDIQYRSGGKRAQVNLIKKKKRGEQGQRTVEIEKELYESSLWTATSIDDLTNKYSKHDGYKENLRDFYYSKSMVKQRRSELSLQRTKDRVQKIAYVRKSANSLETSRSQSCLLEIVAMELAVTLKGILNMVVNGNLLYTVTILPFVSQTSIIRHRHVCSATEN</sequence>
<organism evidence="1 2">
    <name type="scientific">Helicostylum pulchrum</name>
    <dbReference type="NCBI Taxonomy" id="562976"/>
    <lineage>
        <taxon>Eukaryota</taxon>
        <taxon>Fungi</taxon>
        <taxon>Fungi incertae sedis</taxon>
        <taxon>Mucoromycota</taxon>
        <taxon>Mucoromycotina</taxon>
        <taxon>Mucoromycetes</taxon>
        <taxon>Mucorales</taxon>
        <taxon>Mucorineae</taxon>
        <taxon>Mucoraceae</taxon>
        <taxon>Helicostylum</taxon>
    </lineage>
</organism>
<reference evidence="1 2" key="1">
    <citation type="submission" date="2024-04" db="EMBL/GenBank/DDBJ databases">
        <title>genome sequences of Mucor flavus KT1a and Helicostylum pulchrum KT1b strains isolation_sourced from the surface of a dry-aged beef.</title>
        <authorList>
            <person name="Toyotome T."/>
            <person name="Hosono M."/>
            <person name="Torimaru M."/>
            <person name="Fukuda K."/>
            <person name="Mikami N."/>
        </authorList>
    </citation>
    <scope>NUCLEOTIDE SEQUENCE [LARGE SCALE GENOMIC DNA]</scope>
    <source>
        <strain evidence="1 2">KT1b</strain>
    </source>
</reference>
<name>A0ABP9XUN8_9FUNG</name>
<dbReference type="Proteomes" id="UP001476247">
    <property type="component" value="Unassembled WGS sequence"/>
</dbReference>
<dbReference type="EMBL" id="BAABUJ010000009">
    <property type="protein sequence ID" value="GAA5798093.1"/>
    <property type="molecule type" value="Genomic_DNA"/>
</dbReference>
<gene>
    <name evidence="1" type="ORF">HPULCUR_003493</name>
</gene>
<feature type="non-terminal residue" evidence="1">
    <location>
        <position position="1"/>
    </location>
</feature>
<proteinExistence type="predicted"/>
<evidence type="ECO:0000313" key="2">
    <source>
        <dbReference type="Proteomes" id="UP001476247"/>
    </source>
</evidence>
<comment type="caution">
    <text evidence="1">The sequence shown here is derived from an EMBL/GenBank/DDBJ whole genome shotgun (WGS) entry which is preliminary data.</text>
</comment>